<keyword evidence="2" id="KW-0812">Transmembrane</keyword>
<protein>
    <submittedName>
        <fullName evidence="3">Uncharacterized protein</fullName>
    </submittedName>
</protein>
<gene>
    <name evidence="3" type="ORF">PROFUN_05366</name>
</gene>
<dbReference type="Proteomes" id="UP000241769">
    <property type="component" value="Unassembled WGS sequence"/>
</dbReference>
<evidence type="ECO:0000256" key="2">
    <source>
        <dbReference type="SAM" id="Phobius"/>
    </source>
</evidence>
<keyword evidence="2" id="KW-0472">Membrane</keyword>
<comment type="caution">
    <text evidence="3">The sequence shown here is derived from an EMBL/GenBank/DDBJ whole genome shotgun (WGS) entry which is preliminary data.</text>
</comment>
<keyword evidence="4" id="KW-1185">Reference proteome</keyword>
<feature type="transmembrane region" description="Helical" evidence="2">
    <location>
        <begin position="16"/>
        <end position="34"/>
    </location>
</feature>
<dbReference type="AlphaFoldDB" id="A0A2P6NR61"/>
<organism evidence="3 4">
    <name type="scientific">Planoprotostelium fungivorum</name>
    <dbReference type="NCBI Taxonomy" id="1890364"/>
    <lineage>
        <taxon>Eukaryota</taxon>
        <taxon>Amoebozoa</taxon>
        <taxon>Evosea</taxon>
        <taxon>Variosea</taxon>
        <taxon>Cavosteliida</taxon>
        <taxon>Cavosteliaceae</taxon>
        <taxon>Planoprotostelium</taxon>
    </lineage>
</organism>
<dbReference type="InParanoid" id="A0A2P6NR61"/>
<sequence length="100" mass="12229">MIPEDDTVFRVFLQSIYIWIVFLLVILFLSYYHLGCSDRRGRRETIRVGQEWTKQAMHRHSTYSMRGKVSFEEIMKKRREDLLNQSNKDREKPMQEKKMQ</sequence>
<evidence type="ECO:0000313" key="4">
    <source>
        <dbReference type="Proteomes" id="UP000241769"/>
    </source>
</evidence>
<proteinExistence type="predicted"/>
<name>A0A2P6NR61_9EUKA</name>
<keyword evidence="2" id="KW-1133">Transmembrane helix</keyword>
<evidence type="ECO:0000313" key="3">
    <source>
        <dbReference type="EMBL" id="PRP86447.1"/>
    </source>
</evidence>
<feature type="region of interest" description="Disordered" evidence="1">
    <location>
        <begin position="80"/>
        <end position="100"/>
    </location>
</feature>
<evidence type="ECO:0000256" key="1">
    <source>
        <dbReference type="SAM" id="MobiDB-lite"/>
    </source>
</evidence>
<reference evidence="3 4" key="1">
    <citation type="journal article" date="2018" name="Genome Biol. Evol.">
        <title>Multiple Roots of Fruiting Body Formation in Amoebozoa.</title>
        <authorList>
            <person name="Hillmann F."/>
            <person name="Forbes G."/>
            <person name="Novohradska S."/>
            <person name="Ferling I."/>
            <person name="Riege K."/>
            <person name="Groth M."/>
            <person name="Westermann M."/>
            <person name="Marz M."/>
            <person name="Spaller T."/>
            <person name="Winckler T."/>
            <person name="Schaap P."/>
            <person name="Glockner G."/>
        </authorList>
    </citation>
    <scope>NUCLEOTIDE SEQUENCE [LARGE SCALE GENOMIC DNA]</scope>
    <source>
        <strain evidence="3 4">Jena</strain>
    </source>
</reference>
<dbReference type="EMBL" id="MDYQ01000031">
    <property type="protein sequence ID" value="PRP86447.1"/>
    <property type="molecule type" value="Genomic_DNA"/>
</dbReference>
<accession>A0A2P6NR61</accession>